<feature type="domain" description="MOSC" evidence="2">
    <location>
        <begin position="34"/>
        <end position="175"/>
    </location>
</feature>
<dbReference type="AlphaFoldDB" id="A0A367ENS2"/>
<evidence type="ECO:0000313" key="3">
    <source>
        <dbReference type="EMBL" id="RCG19409.1"/>
    </source>
</evidence>
<name>A0A367ENS2_9ACTN</name>
<dbReference type="SUPFAM" id="SSF50800">
    <property type="entry name" value="PK beta-barrel domain-like"/>
    <property type="match status" value="1"/>
</dbReference>
<organism evidence="3 4">
    <name type="scientific">Streptomyces reniochalinae</name>
    <dbReference type="NCBI Taxonomy" id="2250578"/>
    <lineage>
        <taxon>Bacteria</taxon>
        <taxon>Bacillati</taxon>
        <taxon>Actinomycetota</taxon>
        <taxon>Actinomycetes</taxon>
        <taxon>Kitasatosporales</taxon>
        <taxon>Streptomycetaceae</taxon>
        <taxon>Streptomyces</taxon>
    </lineage>
</organism>
<dbReference type="EMBL" id="QOIM01000030">
    <property type="protein sequence ID" value="RCG19409.1"/>
    <property type="molecule type" value="Genomic_DNA"/>
</dbReference>
<comment type="caution">
    <text evidence="3">The sequence shown here is derived from an EMBL/GenBank/DDBJ whole genome shotgun (WGS) entry which is preliminary data.</text>
</comment>
<dbReference type="Gene3D" id="2.40.33.20">
    <property type="entry name" value="PK beta-barrel domain-like"/>
    <property type="match status" value="1"/>
</dbReference>
<reference evidence="3 4" key="1">
    <citation type="submission" date="2018-06" db="EMBL/GenBank/DDBJ databases">
        <title>Streptomyces reniochalinae sp. nov. and Streptomyces diacarnus sp. nov. from marine sponges.</title>
        <authorList>
            <person name="Li L."/>
        </authorList>
    </citation>
    <scope>NUCLEOTIDE SEQUENCE [LARGE SCALE GENOMIC DNA]</scope>
    <source>
        <strain evidence="3 4">LHW50302</strain>
    </source>
</reference>
<evidence type="ECO:0000259" key="2">
    <source>
        <dbReference type="PROSITE" id="PS51340"/>
    </source>
</evidence>
<gene>
    <name evidence="3" type="ORF">DQ392_11195</name>
</gene>
<dbReference type="GO" id="GO:0003824">
    <property type="term" value="F:catalytic activity"/>
    <property type="evidence" value="ECO:0007669"/>
    <property type="project" value="InterPro"/>
</dbReference>
<dbReference type="GO" id="GO:0030170">
    <property type="term" value="F:pyridoxal phosphate binding"/>
    <property type="evidence" value="ECO:0007669"/>
    <property type="project" value="InterPro"/>
</dbReference>
<sequence>MQLLSVNLAKPHQSEHTDAEHKWTGIDKQPTHESVAVFAPGPRGTGGGGLAGDTVGNLRHHGGDEQAVYAYAREELDVWERELGRTLPHGVFGENLTTRGVPVDDARIGERWQIGDPGTGPLLEVCSTRFPCNTFAGWMAEEGWLKRFMGHQRPGAYLRVLEPGRLRAGDAVTVVHRPGHEVSVSFLFRSLTGEPDLLPRVLAAGESLDPKAREKAERRTAS</sequence>
<protein>
    <submittedName>
        <fullName evidence="3">MOSC domain-containing protein</fullName>
    </submittedName>
</protein>
<dbReference type="PANTHER" id="PTHR30212">
    <property type="entry name" value="PROTEIN YIIM"/>
    <property type="match status" value="1"/>
</dbReference>
<evidence type="ECO:0000256" key="1">
    <source>
        <dbReference type="SAM" id="MobiDB-lite"/>
    </source>
</evidence>
<proteinExistence type="predicted"/>
<dbReference type="PANTHER" id="PTHR30212:SF2">
    <property type="entry name" value="PROTEIN YIIM"/>
    <property type="match status" value="1"/>
</dbReference>
<dbReference type="GO" id="GO:0030151">
    <property type="term" value="F:molybdenum ion binding"/>
    <property type="evidence" value="ECO:0007669"/>
    <property type="project" value="InterPro"/>
</dbReference>
<keyword evidence="4" id="KW-1185">Reference proteome</keyword>
<dbReference type="OrthoDB" id="9786134at2"/>
<dbReference type="InterPro" id="IPR005302">
    <property type="entry name" value="MoCF_Sase_C"/>
</dbReference>
<dbReference type="Proteomes" id="UP000253507">
    <property type="component" value="Unassembled WGS sequence"/>
</dbReference>
<accession>A0A367ENS2</accession>
<evidence type="ECO:0000313" key="4">
    <source>
        <dbReference type="Proteomes" id="UP000253507"/>
    </source>
</evidence>
<dbReference type="InterPro" id="IPR011037">
    <property type="entry name" value="Pyrv_Knase-like_insert_dom_sf"/>
</dbReference>
<dbReference type="RefSeq" id="WP_114015574.1">
    <property type="nucleotide sequence ID" value="NZ_QOIM01000030.1"/>
</dbReference>
<dbReference type="PROSITE" id="PS51340">
    <property type="entry name" value="MOSC"/>
    <property type="match status" value="1"/>
</dbReference>
<dbReference type="Pfam" id="PF03473">
    <property type="entry name" value="MOSC"/>
    <property type="match status" value="1"/>
</dbReference>
<feature type="region of interest" description="Disordered" evidence="1">
    <location>
        <begin position="1"/>
        <end position="31"/>
    </location>
</feature>
<dbReference type="InterPro" id="IPR052353">
    <property type="entry name" value="Benzoxazolinone_Detox_Enz"/>
</dbReference>
<feature type="compositionally biased region" description="Basic and acidic residues" evidence="1">
    <location>
        <begin position="12"/>
        <end position="31"/>
    </location>
</feature>